<dbReference type="InterPro" id="IPR001789">
    <property type="entry name" value="Sig_transdc_resp-reg_receiver"/>
</dbReference>
<organism evidence="2 3">
    <name type="scientific">Sandarakinorhabdus cyanobacteriorum</name>
    <dbReference type="NCBI Taxonomy" id="1981098"/>
    <lineage>
        <taxon>Bacteria</taxon>
        <taxon>Pseudomonadati</taxon>
        <taxon>Pseudomonadota</taxon>
        <taxon>Alphaproteobacteria</taxon>
        <taxon>Sphingomonadales</taxon>
        <taxon>Sphingosinicellaceae</taxon>
        <taxon>Sandarakinorhabdus</taxon>
    </lineage>
</organism>
<dbReference type="GO" id="GO:0000160">
    <property type="term" value="P:phosphorelay signal transduction system"/>
    <property type="evidence" value="ECO:0007669"/>
    <property type="project" value="InterPro"/>
</dbReference>
<sequence length="479" mass="52551">MRILLVEDKVDFAASIEKAIIAIDGCEVIWKRSKAGALGALEQESFDVVILDRRIPTEDDFLDDHQDHGWAVFQTIAERKPGTSVWFLTGTVDADFAVEMLRDHGRRGDIHCCGRDDPVHQVFWKDKMTKCVAAVRAFRADVQQTDQIHLEYAGTPINLSADEIRLLKLFGRRYGGSKIEIRSLAGGLSGARVLRVTVFNGAGAPQITSVAKVGTFDEIEVERGKYHAEVVKLAPGSFPQMTAQIGLGAGQYAGIFYGVVGTEVRNLFDLLDDDPAASAAVPVKLRADQATWHGARQSERLRVSTIRRSLVSDVVLQGLGNELVGFELGPVEAIEIEVARCVQHCDLHCANVLFDDVARPMVIDYPEIGRSLASLDPVALELSTIFHRDAPGRAGWPSEDQAINWTDIDQFCAGSPYDAYLRACRTWALEIAGSEREVWAVGYSYALRQLKYADTDKTLARAIIRGCVARLLGGAADPA</sequence>
<reference evidence="2 3" key="1">
    <citation type="submission" date="2017-07" db="EMBL/GenBank/DDBJ databases">
        <title>Sandarakinorhabdus cyanobacteriorum sp. nov., a novel bacterium isolated from cyanobacterial aggregates in a eutrophic lake.</title>
        <authorList>
            <person name="Cai H."/>
        </authorList>
    </citation>
    <scope>NUCLEOTIDE SEQUENCE [LARGE SCALE GENOMIC DNA]</scope>
    <source>
        <strain evidence="2 3">TH057</strain>
    </source>
</reference>
<name>A0A255Y3U1_9SPHN</name>
<gene>
    <name evidence="2" type="ORF">CHU93_16680</name>
</gene>
<accession>A0A255Y3U1</accession>
<feature type="domain" description="Response regulatory" evidence="1">
    <location>
        <begin position="3"/>
        <end position="102"/>
    </location>
</feature>
<protein>
    <recommendedName>
        <fullName evidence="1">Response regulatory domain-containing protein</fullName>
    </recommendedName>
</protein>
<dbReference type="Pfam" id="PF00072">
    <property type="entry name" value="Response_reg"/>
    <property type="match status" value="1"/>
</dbReference>
<evidence type="ECO:0000313" key="3">
    <source>
        <dbReference type="Proteomes" id="UP000216991"/>
    </source>
</evidence>
<evidence type="ECO:0000259" key="1">
    <source>
        <dbReference type="Pfam" id="PF00072"/>
    </source>
</evidence>
<dbReference type="OrthoDB" id="9797603at2"/>
<dbReference type="RefSeq" id="WP_094475273.1">
    <property type="nucleotide sequence ID" value="NZ_NOXT01000127.1"/>
</dbReference>
<evidence type="ECO:0000313" key="2">
    <source>
        <dbReference type="EMBL" id="OYQ23886.1"/>
    </source>
</evidence>
<dbReference type="InterPro" id="IPR011006">
    <property type="entry name" value="CheY-like_superfamily"/>
</dbReference>
<dbReference type="CDD" id="cd00156">
    <property type="entry name" value="REC"/>
    <property type="match status" value="1"/>
</dbReference>
<keyword evidence="3" id="KW-1185">Reference proteome</keyword>
<dbReference type="AlphaFoldDB" id="A0A255Y3U1"/>
<dbReference type="SUPFAM" id="SSF52172">
    <property type="entry name" value="CheY-like"/>
    <property type="match status" value="1"/>
</dbReference>
<dbReference type="EMBL" id="NOXT01000127">
    <property type="protein sequence ID" value="OYQ23886.1"/>
    <property type="molecule type" value="Genomic_DNA"/>
</dbReference>
<dbReference type="Proteomes" id="UP000216991">
    <property type="component" value="Unassembled WGS sequence"/>
</dbReference>
<proteinExistence type="predicted"/>
<dbReference type="Gene3D" id="3.40.50.2300">
    <property type="match status" value="1"/>
</dbReference>
<comment type="caution">
    <text evidence="2">The sequence shown here is derived from an EMBL/GenBank/DDBJ whole genome shotgun (WGS) entry which is preliminary data.</text>
</comment>